<protein>
    <recommendedName>
        <fullName evidence="2">DUF4283 domain-containing protein</fullName>
    </recommendedName>
</protein>
<dbReference type="InterPro" id="IPR044730">
    <property type="entry name" value="RNase_H-like_dom_plant"/>
</dbReference>
<dbReference type="InterPro" id="IPR025558">
    <property type="entry name" value="DUF4283"/>
</dbReference>
<evidence type="ECO:0000313" key="4">
    <source>
        <dbReference type="Proteomes" id="UP001234989"/>
    </source>
</evidence>
<keyword evidence="4" id="KW-1185">Reference proteome</keyword>
<evidence type="ECO:0000259" key="2">
    <source>
        <dbReference type="Pfam" id="PF14111"/>
    </source>
</evidence>
<feature type="compositionally biased region" description="Basic residues" evidence="1">
    <location>
        <begin position="471"/>
        <end position="481"/>
    </location>
</feature>
<feature type="compositionally biased region" description="Polar residues" evidence="1">
    <location>
        <begin position="1352"/>
        <end position="1361"/>
    </location>
</feature>
<gene>
    <name evidence="3" type="ORF">MTR67_026212</name>
</gene>
<feature type="region of interest" description="Disordered" evidence="1">
    <location>
        <begin position="899"/>
        <end position="924"/>
    </location>
</feature>
<evidence type="ECO:0000256" key="1">
    <source>
        <dbReference type="SAM" id="MobiDB-lite"/>
    </source>
</evidence>
<feature type="compositionally biased region" description="Polar residues" evidence="1">
    <location>
        <begin position="136"/>
        <end position="145"/>
    </location>
</feature>
<dbReference type="InterPro" id="IPR012337">
    <property type="entry name" value="RNaseH-like_sf"/>
</dbReference>
<feature type="region of interest" description="Disordered" evidence="1">
    <location>
        <begin position="462"/>
        <end position="485"/>
    </location>
</feature>
<dbReference type="GO" id="GO:0003676">
    <property type="term" value="F:nucleic acid binding"/>
    <property type="evidence" value="ECO:0007669"/>
    <property type="project" value="InterPro"/>
</dbReference>
<feature type="compositionally biased region" description="Polar residues" evidence="1">
    <location>
        <begin position="1334"/>
        <end position="1343"/>
    </location>
</feature>
<reference evidence="3" key="1">
    <citation type="submission" date="2023-08" db="EMBL/GenBank/DDBJ databases">
        <title>A de novo genome assembly of Solanum verrucosum Schlechtendal, a Mexican diploid species geographically isolated from the other diploid A-genome species in potato relatives.</title>
        <authorList>
            <person name="Hosaka K."/>
        </authorList>
    </citation>
    <scope>NUCLEOTIDE SEQUENCE</scope>
    <source>
        <tissue evidence="3">Young leaves</tissue>
    </source>
</reference>
<name>A0AAF0TTQ9_SOLVR</name>
<feature type="compositionally biased region" description="Polar residues" evidence="1">
    <location>
        <begin position="1086"/>
        <end position="1111"/>
    </location>
</feature>
<dbReference type="Proteomes" id="UP001234989">
    <property type="component" value="Chromosome 6"/>
</dbReference>
<feature type="compositionally biased region" description="Basic and acidic residues" evidence="1">
    <location>
        <begin position="1313"/>
        <end position="1329"/>
    </location>
</feature>
<dbReference type="Pfam" id="PF14111">
    <property type="entry name" value="DUF4283"/>
    <property type="match status" value="1"/>
</dbReference>
<proteinExistence type="predicted"/>
<dbReference type="SUPFAM" id="SSF53098">
    <property type="entry name" value="Ribonuclease H-like"/>
    <property type="match status" value="1"/>
</dbReference>
<feature type="region of interest" description="Disordered" evidence="1">
    <location>
        <begin position="285"/>
        <end position="310"/>
    </location>
</feature>
<dbReference type="InterPro" id="IPR040256">
    <property type="entry name" value="At4g02000-like"/>
</dbReference>
<evidence type="ECO:0000313" key="3">
    <source>
        <dbReference type="EMBL" id="WMV32827.1"/>
    </source>
</evidence>
<feature type="compositionally biased region" description="Basic and acidic residues" evidence="1">
    <location>
        <begin position="13"/>
        <end position="46"/>
    </location>
</feature>
<organism evidence="3 4">
    <name type="scientific">Solanum verrucosum</name>
    <dbReference type="NCBI Taxonomy" id="315347"/>
    <lineage>
        <taxon>Eukaryota</taxon>
        <taxon>Viridiplantae</taxon>
        <taxon>Streptophyta</taxon>
        <taxon>Embryophyta</taxon>
        <taxon>Tracheophyta</taxon>
        <taxon>Spermatophyta</taxon>
        <taxon>Magnoliopsida</taxon>
        <taxon>eudicotyledons</taxon>
        <taxon>Gunneridae</taxon>
        <taxon>Pentapetalae</taxon>
        <taxon>asterids</taxon>
        <taxon>lamiids</taxon>
        <taxon>Solanales</taxon>
        <taxon>Solanaceae</taxon>
        <taxon>Solanoideae</taxon>
        <taxon>Solaneae</taxon>
        <taxon>Solanum</taxon>
    </lineage>
</organism>
<dbReference type="PANTHER" id="PTHR31286:SF177">
    <property type="entry name" value="ENDONUCLEASE_EXONUCLEASE_PHOSPHATASE"/>
    <property type="match status" value="1"/>
</dbReference>
<sequence>MIYECNFKITDEEFKQKKELEIEKKDKSKGEQMPKANDNKQTKARDYEDEQNQGSKEGRHQGQTVQQKEEEWQTQKRKNNKQHEEKNQKAVWRPTSPQNRKNIQPTGITNNSNHNSFTNLSMQEVQQEDREEPTRNMRTQTQAAKDSTAGAPTDDRFRPLDPATGMSMHDIHTTIQESTSDSSYNSSQVREETIHTALEQELDGTSTNISMEDLHQFLDTRIPTQQENFTVPSVRNLQATAAENLGYGGHPTERLGNFHGGITGNDNSGESTGVLVNLPQKEDMQSLSQTQNAHRAGKEKLQELGQSSSSHLDDFVKKQGKDIGKEVIKGQVVTSIDSMLLVPQPLETIIVVEEAVVVETLKPLLPLPRLSKKLVLDQLLIQDPDETAAGKQLETHVDEQVANNTKNGKFTLDDYGAINSEDELDPDNQSIDSDEDIEDTMQHTSQVLGSTFQDKCSDVQRMTEQQGLSPRGRKQTRHKPHQPLTNNSQIDMVRIQLQMDQAASNPTGKIWLFWSNETVQQCWEKRVTGNPMWRLHQKMKRVSATLSNWSKREYGDIFTKVREFEETIRQSEEELMNNNTEALRQTLHQMNATYIRYLKMEESILKQKTQLQWFKEGDANTKYFHALMRGDEQIAQAACDYYQQIFTGQNDRIDGRILQHIPTLVTPIQNEMLQAMPTLEELRQVVFAMNPSSAADMASSIPLEDLSKLPANWSEVVESIERCNQETRVTLVMWKTPPPNRYKLNTDGSALHNPGKIGGGGNLRDEQGIIIFAFAIPLGEGTNNQAEVVAPPWKIQVYIQDLQLLAKQCVFFSVFIRTAKLMLSKNALNRRKNSCSPEWPQSRREWCSDHRTRPNRRAIPTLINSIWALHQNHQGQITATMDDHISEERLEPVRITGLLNQENNQDRERTPNHMMEPMQPDQEQLSIKETVDVNGPRQMQGDGNAAPHHTQEAQHTITKAITRAPQEQQQGNGGKAVSKVKDKINSNENTMQQSKEYGGTQPTSTIKEAAGKSTNFSPNNYDHHFPPYNNSHSSQNVHEKGHPFMQNRAKEQPANNIQKGPDIDFSIPPPIKVSSNFDIHRSIHQINNKNSPRQTQNKTPVNNPSTRNVTHQIPDPAPPTVTQSLATRLRANQIKNDTPLDITSPIITTRQGYPSITFHEEDFMLKMPGRCKYTLVGKFSNAMPKIEVIRRSFMAQTQLTGGVKIVHFKSRNIYIDLDNEVDHISVWTKQRMFIAGHLMKLQVWTPTFKPAEETPIVPIWITLPELPWHCYYMDILTPLLSPIGKALYLDSAIMQKTRGSVAKGHKIGECPLKKRDEEIKKRKNEEAGKKGQKKQLNQTLKGNQQHEDNKAKTQSNRQTNKGGPAEEYTMQKEEQWQTQTKRKNKTQQQIQAPGKKQIPQVQVQVQQARTPHDQQAMQKIGMNSVTPVIEIEESGDQISAPPSPVIVVVKHCVDNEVPTPVTPLLWLMKLLEGGWM</sequence>
<dbReference type="PANTHER" id="PTHR31286">
    <property type="entry name" value="GLYCINE-RICH CELL WALL STRUCTURAL PROTEIN 1.8-LIKE"/>
    <property type="match status" value="1"/>
</dbReference>
<dbReference type="EMBL" id="CP133617">
    <property type="protein sequence ID" value="WMV32827.1"/>
    <property type="molecule type" value="Genomic_DNA"/>
</dbReference>
<feature type="domain" description="DUF4283" evidence="2">
    <location>
        <begin position="1169"/>
        <end position="1252"/>
    </location>
</feature>
<dbReference type="Gene3D" id="3.30.420.10">
    <property type="entry name" value="Ribonuclease H-like superfamily/Ribonuclease H"/>
    <property type="match status" value="1"/>
</dbReference>
<feature type="region of interest" description="Disordered" evidence="1">
    <location>
        <begin position="1313"/>
        <end position="1398"/>
    </location>
</feature>
<feature type="compositionally biased region" description="Polar residues" evidence="1">
    <location>
        <begin position="95"/>
        <end position="125"/>
    </location>
</feature>
<dbReference type="InterPro" id="IPR036397">
    <property type="entry name" value="RNaseH_sf"/>
</dbReference>
<accession>A0AAF0TTQ9</accession>
<feature type="region of interest" description="Disordered" evidence="1">
    <location>
        <begin position="13"/>
        <end position="156"/>
    </location>
</feature>
<dbReference type="CDD" id="cd06222">
    <property type="entry name" value="RNase_H_like"/>
    <property type="match status" value="1"/>
</dbReference>
<feature type="region of interest" description="Disordered" evidence="1">
    <location>
        <begin position="1086"/>
        <end position="1118"/>
    </location>
</feature>